<dbReference type="FunFam" id="3.80.10.10:FF:000383">
    <property type="entry name" value="Leucine-rich repeat receptor protein kinase EMS1"/>
    <property type="match status" value="1"/>
</dbReference>
<evidence type="ECO:0000256" key="12">
    <source>
        <dbReference type="ARBA" id="ARBA00022741"/>
    </source>
</evidence>
<evidence type="ECO:0000256" key="22">
    <source>
        <dbReference type="SAM" id="Phobius"/>
    </source>
</evidence>
<dbReference type="SMART" id="SM00220">
    <property type="entry name" value="S_TKc"/>
    <property type="match status" value="1"/>
</dbReference>
<dbReference type="InParanoid" id="A0A068VM87"/>
<dbReference type="FunFam" id="3.80.10.10:FF:000041">
    <property type="entry name" value="LRR receptor-like serine/threonine-protein kinase ERECTA"/>
    <property type="match status" value="1"/>
</dbReference>
<accession>A0A068VM87</accession>
<feature type="domain" description="Protein kinase" evidence="24">
    <location>
        <begin position="450"/>
        <end position="721"/>
    </location>
</feature>
<keyword evidence="26" id="KW-1185">Reference proteome</keyword>
<evidence type="ECO:0000313" key="25">
    <source>
        <dbReference type="EMBL" id="CDP20793.1"/>
    </source>
</evidence>
<evidence type="ECO:0000313" key="26">
    <source>
        <dbReference type="Proteomes" id="UP000295252"/>
    </source>
</evidence>
<dbReference type="InterPro" id="IPR055414">
    <property type="entry name" value="LRR_R13L4/SHOC2-like"/>
</dbReference>
<evidence type="ECO:0000256" key="9">
    <source>
        <dbReference type="ARBA" id="ARBA00022692"/>
    </source>
</evidence>
<feature type="signal peptide" evidence="23">
    <location>
        <begin position="1"/>
        <end position="28"/>
    </location>
</feature>
<dbReference type="InterPro" id="IPR017441">
    <property type="entry name" value="Protein_kinase_ATP_BS"/>
</dbReference>
<keyword evidence="8" id="KW-0808">Transferase</keyword>
<keyword evidence="9 22" id="KW-0812">Transmembrane</keyword>
<dbReference type="Pfam" id="PF07714">
    <property type="entry name" value="PK_Tyr_Ser-Thr"/>
    <property type="match status" value="1"/>
</dbReference>
<proteinExistence type="predicted"/>
<comment type="subcellular location">
    <subcellularLocation>
        <location evidence="1">Cell membrane</location>
    </subcellularLocation>
    <subcellularLocation>
        <location evidence="2">Membrane</location>
        <topology evidence="2">Single-pass type I membrane protein</topology>
    </subcellularLocation>
</comment>
<dbReference type="Pfam" id="PF00560">
    <property type="entry name" value="LRR_1"/>
    <property type="match status" value="1"/>
</dbReference>
<dbReference type="AlphaFoldDB" id="A0A068VM87"/>
<protein>
    <recommendedName>
        <fullName evidence="3">non-specific serine/threonine protein kinase</fullName>
        <ecNumber evidence="3">2.7.11.1</ecNumber>
    </recommendedName>
</protein>
<dbReference type="InterPro" id="IPR001611">
    <property type="entry name" value="Leu-rich_rpt"/>
</dbReference>
<dbReference type="InterPro" id="IPR008266">
    <property type="entry name" value="Tyr_kinase_AS"/>
</dbReference>
<keyword evidence="10 23" id="KW-0732">Signal</keyword>
<feature type="binding site" evidence="21">
    <location>
        <position position="478"/>
    </location>
    <ligand>
        <name>ATP</name>
        <dbReference type="ChEBI" id="CHEBI:30616"/>
    </ligand>
</feature>
<dbReference type="PANTHER" id="PTHR48053:SF163">
    <property type="entry name" value="MDIS1-INTERACTING RECEPTOR LIKE KINASE 2-LIKE"/>
    <property type="match status" value="1"/>
</dbReference>
<evidence type="ECO:0000256" key="10">
    <source>
        <dbReference type="ARBA" id="ARBA00022729"/>
    </source>
</evidence>
<dbReference type="InterPro" id="IPR013210">
    <property type="entry name" value="LRR_N_plant-typ"/>
</dbReference>
<keyword evidence="15 22" id="KW-1133">Transmembrane helix</keyword>
<evidence type="ECO:0000256" key="1">
    <source>
        <dbReference type="ARBA" id="ARBA00004236"/>
    </source>
</evidence>
<comment type="catalytic activity">
    <reaction evidence="19">
        <text>L-threonyl-[protein] + ATP = O-phospho-L-threonyl-[protein] + ADP + H(+)</text>
        <dbReference type="Rhea" id="RHEA:46608"/>
        <dbReference type="Rhea" id="RHEA-COMP:11060"/>
        <dbReference type="Rhea" id="RHEA-COMP:11605"/>
        <dbReference type="ChEBI" id="CHEBI:15378"/>
        <dbReference type="ChEBI" id="CHEBI:30013"/>
        <dbReference type="ChEBI" id="CHEBI:30616"/>
        <dbReference type="ChEBI" id="CHEBI:61977"/>
        <dbReference type="ChEBI" id="CHEBI:456216"/>
        <dbReference type="EC" id="2.7.11.1"/>
    </reaction>
</comment>
<dbReference type="Pfam" id="PF08263">
    <property type="entry name" value="LRRNT_2"/>
    <property type="match status" value="1"/>
</dbReference>
<keyword evidence="17" id="KW-0675">Receptor</keyword>
<evidence type="ECO:0000256" key="14">
    <source>
        <dbReference type="ARBA" id="ARBA00022840"/>
    </source>
</evidence>
<dbReference type="Pfam" id="PF23598">
    <property type="entry name" value="LRR_14"/>
    <property type="match status" value="1"/>
</dbReference>
<sequence>MDYLSIRKSFFAFLLVLFVSSFSAKANASTSDEEAAALLKWKASSGNENNSFLTSWNLQPTNAKNSSNPCTWAGVSCIDGSLIHLNLSSNLLSKKIPPEIGLLSKLETLLLSLNNFCGSIPMEVGQLRSLMQLSLHANNIHGPVPSSLGNMKNLTFLSLGYNMLSGPIPTEIGNLSNLAYINMQSNYLTGPIPPEIGNLKALESLSLSENNLTGSIPKSLGSTTNLALLSLDRNQFSGSIPASLGNLSKLEILELQDNKISGAILEELGQIPELVMLEMGENQLSGQLPKQLCQNSKLMYFSVSNNLLTGPIPRCLRNCLSLIRATFSGNQLTGNLTEIILRMANNNISEGPVPNGTAFRNATIEELKGNKGLCGNNAGLKPCENPQRKEKGHKHVLIIVLPLVGSLILVCASLGVLICCERRKSKRTTNGHGMDVKDDNLEILKATQEFNDLFYIGGGGYGSVYKAQLLSGATLAVKRLHDLSEMADHGGFLNEIRALTRIKHQNIVNLYGFCSNATHSLLVYEYLGQGSLAKILRMDKEATELDWEKRVNIIRGVADALSYMHHDCSHPIFHRDISSYNVLLDSEYQARISDFGTAKLLKKGSSNWSALPGRCGSIAPELAYTMKATEKCDVYSFGILTLEIIRGRHPGDLIDVLMSQKPGNIELKELLDQRLAYPSPENEKILVSILKIARSCLEVDPKSRPTMLVIYRLLSIGAPVVQHPGE</sequence>
<dbReference type="FunCoup" id="A0A068VM87">
    <property type="interactions" value="440"/>
</dbReference>
<dbReference type="InterPro" id="IPR011009">
    <property type="entry name" value="Kinase-like_dom_sf"/>
</dbReference>
<feature type="transmembrane region" description="Helical" evidence="22">
    <location>
        <begin position="396"/>
        <end position="420"/>
    </location>
</feature>
<feature type="chain" id="PRO_5001655963" description="non-specific serine/threonine protein kinase" evidence="23">
    <location>
        <begin position="29"/>
        <end position="726"/>
    </location>
</feature>
<comment type="catalytic activity">
    <reaction evidence="20">
        <text>L-seryl-[protein] + ATP = O-phospho-L-seryl-[protein] + ADP + H(+)</text>
        <dbReference type="Rhea" id="RHEA:17989"/>
        <dbReference type="Rhea" id="RHEA-COMP:9863"/>
        <dbReference type="Rhea" id="RHEA-COMP:11604"/>
        <dbReference type="ChEBI" id="CHEBI:15378"/>
        <dbReference type="ChEBI" id="CHEBI:29999"/>
        <dbReference type="ChEBI" id="CHEBI:30616"/>
        <dbReference type="ChEBI" id="CHEBI:83421"/>
        <dbReference type="ChEBI" id="CHEBI:456216"/>
        <dbReference type="EC" id="2.7.11.1"/>
    </reaction>
</comment>
<dbReference type="PROSITE" id="PS50011">
    <property type="entry name" value="PROTEIN_KINASE_DOM"/>
    <property type="match status" value="1"/>
</dbReference>
<dbReference type="EC" id="2.7.11.1" evidence="3"/>
<reference evidence="26" key="1">
    <citation type="journal article" date="2014" name="Science">
        <title>The coffee genome provides insight into the convergent evolution of caffeine biosynthesis.</title>
        <authorList>
            <person name="Denoeud F."/>
            <person name="Carretero-Paulet L."/>
            <person name="Dereeper A."/>
            <person name="Droc G."/>
            <person name="Guyot R."/>
            <person name="Pietrella M."/>
            <person name="Zheng C."/>
            <person name="Alberti A."/>
            <person name="Anthony F."/>
            <person name="Aprea G."/>
            <person name="Aury J.M."/>
            <person name="Bento P."/>
            <person name="Bernard M."/>
            <person name="Bocs S."/>
            <person name="Campa C."/>
            <person name="Cenci A."/>
            <person name="Combes M.C."/>
            <person name="Crouzillat D."/>
            <person name="Da Silva C."/>
            <person name="Daddiego L."/>
            <person name="De Bellis F."/>
            <person name="Dussert S."/>
            <person name="Garsmeur O."/>
            <person name="Gayraud T."/>
            <person name="Guignon V."/>
            <person name="Jahn K."/>
            <person name="Jamilloux V."/>
            <person name="Joet T."/>
            <person name="Labadie K."/>
            <person name="Lan T."/>
            <person name="Leclercq J."/>
            <person name="Lepelley M."/>
            <person name="Leroy T."/>
            <person name="Li L.T."/>
            <person name="Librado P."/>
            <person name="Lopez L."/>
            <person name="Munoz A."/>
            <person name="Noel B."/>
            <person name="Pallavicini A."/>
            <person name="Perrotta G."/>
            <person name="Poncet V."/>
            <person name="Pot D."/>
            <person name="Priyono X."/>
            <person name="Rigoreau M."/>
            <person name="Rouard M."/>
            <person name="Rozas J."/>
            <person name="Tranchant-Dubreuil C."/>
            <person name="VanBuren R."/>
            <person name="Zhang Q."/>
            <person name="Andrade A.C."/>
            <person name="Argout X."/>
            <person name="Bertrand B."/>
            <person name="de Kochko A."/>
            <person name="Graziosi G."/>
            <person name="Henry R.J."/>
            <person name="Jayarama X."/>
            <person name="Ming R."/>
            <person name="Nagai C."/>
            <person name="Rounsley S."/>
            <person name="Sankoff D."/>
            <person name="Giuliano G."/>
            <person name="Albert V.A."/>
            <person name="Wincker P."/>
            <person name="Lashermes P."/>
        </authorList>
    </citation>
    <scope>NUCLEOTIDE SEQUENCE [LARGE SCALE GENOMIC DNA]</scope>
    <source>
        <strain evidence="26">cv. DH200-94</strain>
    </source>
</reference>
<dbReference type="FunFam" id="1.10.510.10:FF:000479">
    <property type="entry name" value="Leucine-rich repeat receptor-like protein kinase"/>
    <property type="match status" value="1"/>
</dbReference>
<dbReference type="SUPFAM" id="SSF56112">
    <property type="entry name" value="Protein kinase-like (PK-like)"/>
    <property type="match status" value="1"/>
</dbReference>
<keyword evidence="18" id="KW-0325">Glycoprotein</keyword>
<keyword evidence="14 21" id="KW-0067">ATP-binding</keyword>
<evidence type="ECO:0000256" key="8">
    <source>
        <dbReference type="ARBA" id="ARBA00022679"/>
    </source>
</evidence>
<dbReference type="SUPFAM" id="SSF52058">
    <property type="entry name" value="L domain-like"/>
    <property type="match status" value="1"/>
</dbReference>
<dbReference type="InterPro" id="IPR000719">
    <property type="entry name" value="Prot_kinase_dom"/>
</dbReference>
<evidence type="ECO:0000256" key="6">
    <source>
        <dbReference type="ARBA" id="ARBA00022553"/>
    </source>
</evidence>
<keyword evidence="4" id="KW-1003">Cell membrane</keyword>
<keyword evidence="12 21" id="KW-0547">Nucleotide-binding</keyword>
<evidence type="ECO:0000256" key="13">
    <source>
        <dbReference type="ARBA" id="ARBA00022777"/>
    </source>
</evidence>
<evidence type="ECO:0000256" key="7">
    <source>
        <dbReference type="ARBA" id="ARBA00022614"/>
    </source>
</evidence>
<keyword evidence="16 22" id="KW-0472">Membrane</keyword>
<evidence type="ECO:0000256" key="19">
    <source>
        <dbReference type="ARBA" id="ARBA00047899"/>
    </source>
</evidence>
<dbReference type="PANTHER" id="PTHR48053">
    <property type="entry name" value="LEUCINE RICH REPEAT FAMILY PROTEIN, EXPRESSED"/>
    <property type="match status" value="1"/>
</dbReference>
<dbReference type="Gene3D" id="3.30.200.20">
    <property type="entry name" value="Phosphorylase Kinase, domain 1"/>
    <property type="match status" value="1"/>
</dbReference>
<dbReference type="Gramene" id="CDP20793">
    <property type="protein sequence ID" value="CDP20793"/>
    <property type="gene ID" value="GSCOC_T00007330001"/>
</dbReference>
<keyword evidence="13" id="KW-0418">Kinase</keyword>
<keyword evidence="7" id="KW-0433">Leucine-rich repeat</keyword>
<evidence type="ECO:0000256" key="17">
    <source>
        <dbReference type="ARBA" id="ARBA00023170"/>
    </source>
</evidence>
<keyword evidence="11" id="KW-0677">Repeat</keyword>
<dbReference type="InterPro" id="IPR001245">
    <property type="entry name" value="Ser-Thr/Tyr_kinase_cat_dom"/>
</dbReference>
<dbReference type="Gene3D" id="1.10.510.10">
    <property type="entry name" value="Transferase(Phosphotransferase) domain 1"/>
    <property type="match status" value="1"/>
</dbReference>
<evidence type="ECO:0000256" key="18">
    <source>
        <dbReference type="ARBA" id="ARBA00023180"/>
    </source>
</evidence>
<keyword evidence="5" id="KW-0723">Serine/threonine-protein kinase</keyword>
<evidence type="ECO:0000256" key="5">
    <source>
        <dbReference type="ARBA" id="ARBA00022527"/>
    </source>
</evidence>
<dbReference type="GO" id="GO:0005524">
    <property type="term" value="F:ATP binding"/>
    <property type="evidence" value="ECO:0007669"/>
    <property type="project" value="UniProtKB-UniRule"/>
</dbReference>
<evidence type="ECO:0000256" key="11">
    <source>
        <dbReference type="ARBA" id="ARBA00022737"/>
    </source>
</evidence>
<evidence type="ECO:0000256" key="4">
    <source>
        <dbReference type="ARBA" id="ARBA00022475"/>
    </source>
</evidence>
<dbReference type="PROSITE" id="PS00109">
    <property type="entry name" value="PROTEIN_KINASE_TYR"/>
    <property type="match status" value="1"/>
</dbReference>
<dbReference type="PhylomeDB" id="A0A068VM87"/>
<dbReference type="STRING" id="49390.A0A068VM87"/>
<evidence type="ECO:0000256" key="3">
    <source>
        <dbReference type="ARBA" id="ARBA00012513"/>
    </source>
</evidence>
<evidence type="ECO:0000259" key="24">
    <source>
        <dbReference type="PROSITE" id="PS50011"/>
    </source>
</evidence>
<dbReference type="SMART" id="SM00365">
    <property type="entry name" value="LRR_SD22"/>
    <property type="match status" value="3"/>
</dbReference>
<dbReference type="GO" id="GO:0004674">
    <property type="term" value="F:protein serine/threonine kinase activity"/>
    <property type="evidence" value="ECO:0007669"/>
    <property type="project" value="UniProtKB-KW"/>
</dbReference>
<name>A0A068VM87_COFCA</name>
<evidence type="ECO:0000256" key="21">
    <source>
        <dbReference type="PROSITE-ProRule" id="PRU10141"/>
    </source>
</evidence>
<dbReference type="PROSITE" id="PS00107">
    <property type="entry name" value="PROTEIN_KINASE_ATP"/>
    <property type="match status" value="1"/>
</dbReference>
<evidence type="ECO:0000256" key="20">
    <source>
        <dbReference type="ARBA" id="ARBA00048679"/>
    </source>
</evidence>
<organism evidence="25 26">
    <name type="scientific">Coffea canephora</name>
    <name type="common">Robusta coffee</name>
    <dbReference type="NCBI Taxonomy" id="49390"/>
    <lineage>
        <taxon>Eukaryota</taxon>
        <taxon>Viridiplantae</taxon>
        <taxon>Streptophyta</taxon>
        <taxon>Embryophyta</taxon>
        <taxon>Tracheophyta</taxon>
        <taxon>Spermatophyta</taxon>
        <taxon>Magnoliopsida</taxon>
        <taxon>eudicotyledons</taxon>
        <taxon>Gunneridae</taxon>
        <taxon>Pentapetalae</taxon>
        <taxon>asterids</taxon>
        <taxon>lamiids</taxon>
        <taxon>Gentianales</taxon>
        <taxon>Rubiaceae</taxon>
        <taxon>Ixoroideae</taxon>
        <taxon>Gardenieae complex</taxon>
        <taxon>Bertiereae - Coffeeae clade</taxon>
        <taxon>Coffeeae</taxon>
        <taxon>Coffea</taxon>
    </lineage>
</organism>
<evidence type="ECO:0000256" key="23">
    <source>
        <dbReference type="SAM" id="SignalP"/>
    </source>
</evidence>
<gene>
    <name evidence="25" type="ORF">GSCOC_T00007330001</name>
</gene>
<dbReference type="PROSITE" id="PS51450">
    <property type="entry name" value="LRR"/>
    <property type="match status" value="1"/>
</dbReference>
<dbReference type="EMBL" id="HG740846">
    <property type="protein sequence ID" value="CDP20793.1"/>
    <property type="molecule type" value="Genomic_DNA"/>
</dbReference>
<evidence type="ECO:0000256" key="2">
    <source>
        <dbReference type="ARBA" id="ARBA00004479"/>
    </source>
</evidence>
<dbReference type="Gene3D" id="3.80.10.10">
    <property type="entry name" value="Ribonuclease Inhibitor"/>
    <property type="match status" value="2"/>
</dbReference>
<keyword evidence="6" id="KW-0597">Phosphoprotein</keyword>
<dbReference type="Proteomes" id="UP000295252">
    <property type="component" value="Unassembled WGS sequence"/>
</dbReference>
<evidence type="ECO:0000256" key="16">
    <source>
        <dbReference type="ARBA" id="ARBA00023136"/>
    </source>
</evidence>
<dbReference type="GO" id="GO:0005886">
    <property type="term" value="C:plasma membrane"/>
    <property type="evidence" value="ECO:0007669"/>
    <property type="project" value="UniProtKB-SubCell"/>
</dbReference>
<dbReference type="InterPro" id="IPR032675">
    <property type="entry name" value="LRR_dom_sf"/>
</dbReference>
<dbReference type="FunFam" id="3.80.10.10:FF:000544">
    <property type="entry name" value="Leucine-rich repeat receptor-like serine/threonine-protein kinase BAM3"/>
    <property type="match status" value="1"/>
</dbReference>
<evidence type="ECO:0000256" key="15">
    <source>
        <dbReference type="ARBA" id="ARBA00022989"/>
    </source>
</evidence>
<dbReference type="FunFam" id="3.30.200.20:FF:000309">
    <property type="entry name" value="Leucine-rich repeat receptor protein kinase MSP1"/>
    <property type="match status" value="1"/>
</dbReference>
<dbReference type="InterPro" id="IPR051716">
    <property type="entry name" value="Plant_RL_S/T_kinase"/>
</dbReference>
<dbReference type="OMA" id="ICCERRK"/>